<accession>A0A6P7HWX9</accession>
<evidence type="ECO:0000256" key="1">
    <source>
        <dbReference type="SAM" id="MobiDB-lite"/>
    </source>
</evidence>
<dbReference type="GeneID" id="114431658"/>
<dbReference type="PANTHER" id="PTHR21639:SF5">
    <property type="entry name" value="DBF4-TYPE ZINC FINGER-CONTAINING PROTEIN 2"/>
    <property type="match status" value="1"/>
</dbReference>
<proteinExistence type="predicted"/>
<dbReference type="RefSeq" id="XP_028255037.1">
    <property type="nucleotide sequence ID" value="XM_028399236.1"/>
</dbReference>
<dbReference type="OrthoDB" id="9905711at2759"/>
<feature type="compositionally biased region" description="Basic residues" evidence="1">
    <location>
        <begin position="211"/>
        <end position="222"/>
    </location>
</feature>
<organism evidence="2 3">
    <name type="scientific">Parambassis ranga</name>
    <name type="common">Indian glassy fish</name>
    <dbReference type="NCBI Taxonomy" id="210632"/>
    <lineage>
        <taxon>Eukaryota</taxon>
        <taxon>Metazoa</taxon>
        <taxon>Chordata</taxon>
        <taxon>Craniata</taxon>
        <taxon>Vertebrata</taxon>
        <taxon>Euteleostomi</taxon>
        <taxon>Actinopterygii</taxon>
        <taxon>Neopterygii</taxon>
        <taxon>Teleostei</taxon>
        <taxon>Neoteleostei</taxon>
        <taxon>Acanthomorphata</taxon>
        <taxon>Ovalentaria</taxon>
        <taxon>Ambassidae</taxon>
        <taxon>Parambassis</taxon>
    </lineage>
</organism>
<keyword evidence="2" id="KW-1185">Reference proteome</keyword>
<dbReference type="InParanoid" id="A0A6P7HWX9"/>
<dbReference type="AlphaFoldDB" id="A0A6P7HWX9"/>
<feature type="compositionally biased region" description="Basic and acidic residues" evidence="1">
    <location>
        <begin position="124"/>
        <end position="142"/>
    </location>
</feature>
<feature type="compositionally biased region" description="Low complexity" evidence="1">
    <location>
        <begin position="717"/>
        <end position="726"/>
    </location>
</feature>
<feature type="region of interest" description="Disordered" evidence="1">
    <location>
        <begin position="188"/>
        <end position="253"/>
    </location>
</feature>
<feature type="compositionally biased region" description="Polar residues" evidence="1">
    <location>
        <begin position="243"/>
        <end position="253"/>
    </location>
</feature>
<feature type="region of interest" description="Disordered" evidence="1">
    <location>
        <begin position="632"/>
        <end position="689"/>
    </location>
</feature>
<evidence type="ECO:0000313" key="2">
    <source>
        <dbReference type="Proteomes" id="UP000515145"/>
    </source>
</evidence>
<feature type="region of interest" description="Disordered" evidence="1">
    <location>
        <begin position="1"/>
        <end position="33"/>
    </location>
</feature>
<dbReference type="Proteomes" id="UP000515145">
    <property type="component" value="Chromosome 2"/>
</dbReference>
<feature type="region of interest" description="Disordered" evidence="1">
    <location>
        <begin position="702"/>
        <end position="805"/>
    </location>
</feature>
<feature type="region of interest" description="Disordered" evidence="1">
    <location>
        <begin position="124"/>
        <end position="175"/>
    </location>
</feature>
<sequence>MSDSSDEDEQRKTGPDSRMWLESQPGPSRGVPSRQGYCGYCRVLYSNLDQHLSSLRHLDSVRASSRGSSAVSSASSRTKLTLLERFLQDVLQHHPHQYNDPRPSHADLPSVSAPLLPRAELDELRFSDDGSRSQGTREHLPSSDDASCQPANQQRDNGTHSQSGERASQERLSAPTRECEGAILTGHTTHSGVLSPKCQTPPPQSQAPPSVHRKAHRKTNRRKASDTSSSSQPHRAPEPQPHQDLSTGPTCSCQAPTELRPWLSWQKERREVQKEEAFSSDHSDPLDQTIEEVIQRCCHGVTACEREEAESFHLSLPVSMETQSEDWDSPVQVVLHQGHTSKDTPVQASQCQGQDVSHLMDFQVDLEDQVYSSQLDSALHSERRPGGGAGENQGFWTLPVEEILPAPEHMPESFRGKTWAQIEQEDEQRVEKLVRQFRGGRFVCYFDSESLARYGRRRRNKKYDQAEEAEPGVLPLVDRDDEESACLERRKRRRKRRVFRVASRCQVVKVSHSTQTVQLVVPAVHQQALEAPPTSVPLANHDTAERTPEAQMWRCLPPPYTSIVTPVQPRTSLVYLLCSPSGPTPAPAAGSASKRCRKKRRPLDLQGLKVKYKRLPVRFYEPGTNRILKNQPKGFLWRRGPPPLDPPPPCVRQLFRSLSPDLNTDRLPGEGPAGSSSVKGQRSADPTFSHSSSFLLSTLSTDSTQTHLTRRRVRMPRTLTTTLSTRSGRRERTIPPPSTRRTRAQAAPTQITASQPRREGLRQSGPSRKLPGSTDPAPLSSTPTNAPSPRRGRGRRGRGTERGHR</sequence>
<feature type="compositionally biased region" description="Polar residues" evidence="1">
    <location>
        <begin position="674"/>
        <end position="686"/>
    </location>
</feature>
<feature type="compositionally biased region" description="Polar residues" evidence="1">
    <location>
        <begin position="144"/>
        <end position="166"/>
    </location>
</feature>
<reference evidence="3" key="1">
    <citation type="submission" date="2025-08" db="UniProtKB">
        <authorList>
            <consortium name="RefSeq"/>
        </authorList>
    </citation>
    <scope>IDENTIFICATION</scope>
</reference>
<dbReference type="GO" id="GO:0071514">
    <property type="term" value="P:genomic imprinting"/>
    <property type="evidence" value="ECO:0007669"/>
    <property type="project" value="TreeGrafter"/>
</dbReference>
<dbReference type="PANTHER" id="PTHR21639">
    <property type="entry name" value="DBF4-TYPE ZINC FINGER-CONTAINING PROTEIN 2"/>
    <property type="match status" value="1"/>
</dbReference>
<gene>
    <name evidence="3" type="primary">zdbf2</name>
</gene>
<dbReference type="InterPro" id="IPR038890">
    <property type="entry name" value="ZDBF2"/>
</dbReference>
<name>A0A6P7HWX9_9TELE</name>
<protein>
    <submittedName>
        <fullName evidence="3">DBF4-type zinc finger-containing protein 2</fullName>
    </submittedName>
</protein>
<evidence type="ECO:0000313" key="3">
    <source>
        <dbReference type="RefSeq" id="XP_028255037.1"/>
    </source>
</evidence>
<dbReference type="CTD" id="57683"/>
<feature type="compositionally biased region" description="Pro residues" evidence="1">
    <location>
        <begin position="640"/>
        <end position="650"/>
    </location>
</feature>